<keyword evidence="3" id="KW-0456">Lyase</keyword>
<evidence type="ECO:0000256" key="7">
    <source>
        <dbReference type="SAM" id="SignalP"/>
    </source>
</evidence>
<comment type="caution">
    <text evidence="9">The sequence shown here is derived from an EMBL/GenBank/DDBJ whole genome shotgun (WGS) entry which is preliminary data.</text>
</comment>
<keyword evidence="10" id="KW-1185">Reference proteome</keyword>
<dbReference type="PANTHER" id="PTHR30124:SF0">
    <property type="entry name" value="MEMBRANE-BOUND LYTIC MUREIN TRANSGLYCOSYLASE A"/>
    <property type="match status" value="1"/>
</dbReference>
<dbReference type="Proteomes" id="UP001196980">
    <property type="component" value="Unassembled WGS sequence"/>
</dbReference>
<evidence type="ECO:0000256" key="2">
    <source>
        <dbReference type="ARBA" id="ARBA00012587"/>
    </source>
</evidence>
<dbReference type="SUPFAM" id="SSF50685">
    <property type="entry name" value="Barwin-like endoglucanases"/>
    <property type="match status" value="1"/>
</dbReference>
<dbReference type="SMART" id="SM00925">
    <property type="entry name" value="MltA"/>
    <property type="match status" value="1"/>
</dbReference>
<evidence type="ECO:0000259" key="8">
    <source>
        <dbReference type="SMART" id="SM00925"/>
    </source>
</evidence>
<dbReference type="InterPro" id="IPR036908">
    <property type="entry name" value="RlpA-like_sf"/>
</dbReference>
<feature type="compositionally biased region" description="Polar residues" evidence="6">
    <location>
        <begin position="394"/>
        <end position="404"/>
    </location>
</feature>
<dbReference type="Gene3D" id="2.40.240.50">
    <property type="entry name" value="Barwin-like endoglucanases"/>
    <property type="match status" value="1"/>
</dbReference>
<dbReference type="InterPro" id="IPR010611">
    <property type="entry name" value="3D_dom"/>
</dbReference>
<protein>
    <recommendedName>
        <fullName evidence="2">peptidoglycan lytic exotransglycosylase</fullName>
        <ecNumber evidence="2">4.2.2.n1</ecNumber>
    </recommendedName>
    <alternativeName>
        <fullName evidence="5">Murein hydrolase A</fullName>
    </alternativeName>
</protein>
<organism evidence="9 10">
    <name type="scientific">Candidatus Magnetobacterium casense</name>
    <dbReference type="NCBI Taxonomy" id="1455061"/>
    <lineage>
        <taxon>Bacteria</taxon>
        <taxon>Pseudomonadati</taxon>
        <taxon>Nitrospirota</taxon>
        <taxon>Thermodesulfovibrionia</taxon>
        <taxon>Thermodesulfovibrionales</taxon>
        <taxon>Candidatus Magnetobacteriaceae</taxon>
        <taxon>Candidatus Magnetobacterium</taxon>
    </lineage>
</organism>
<dbReference type="Pfam" id="PF03562">
    <property type="entry name" value="MltA"/>
    <property type="match status" value="1"/>
</dbReference>
<feature type="region of interest" description="Disordered" evidence="6">
    <location>
        <begin position="372"/>
        <end position="404"/>
    </location>
</feature>
<accession>A0ABS6RVU2</accession>
<reference evidence="9 10" key="1">
    <citation type="journal article" date="2020" name="J Geophys Res Biogeosci">
        <title>Magnetotaxis as an Adaptation to Enable Bacterial Shuttling of Microbial Sulfur and Sulfur Cycling Across Aquatic Oxic#Anoxic Interfaces.</title>
        <authorList>
            <person name="Li J."/>
            <person name="Liu P."/>
            <person name="Wang J."/>
            <person name="Roberts A.P."/>
            <person name="Pan Y."/>
        </authorList>
    </citation>
    <scope>NUCLEOTIDE SEQUENCE [LARGE SCALE GENOMIC DNA]</scope>
    <source>
        <strain evidence="9 10">MYR-1_YQ</strain>
    </source>
</reference>
<feature type="domain" description="Lytic transglycosylase MltA" evidence="8">
    <location>
        <begin position="136"/>
        <end position="270"/>
    </location>
</feature>
<evidence type="ECO:0000256" key="4">
    <source>
        <dbReference type="ARBA" id="ARBA00023316"/>
    </source>
</evidence>
<comment type="catalytic activity">
    <reaction evidence="1">
        <text>Exolytic cleavage of the (1-&gt;4)-beta-glycosidic linkage between N-acetylmuramic acid (MurNAc) and N-acetylglucosamine (GlcNAc) residues in peptidoglycan, from either the reducing or the non-reducing ends of the peptidoglycan chains, with concomitant formation of a 1,6-anhydrobond in the MurNAc residue.</text>
        <dbReference type="EC" id="4.2.2.n1"/>
    </reaction>
</comment>
<dbReference type="EMBL" id="JABXWD010000020">
    <property type="protein sequence ID" value="MBV6340388.1"/>
    <property type="molecule type" value="Genomic_DNA"/>
</dbReference>
<evidence type="ECO:0000313" key="9">
    <source>
        <dbReference type="EMBL" id="MBV6340388.1"/>
    </source>
</evidence>
<dbReference type="CDD" id="cd14485">
    <property type="entry name" value="mltA_like_LT_A"/>
    <property type="match status" value="1"/>
</dbReference>
<feature type="compositionally biased region" description="Basic and acidic residues" evidence="6">
    <location>
        <begin position="374"/>
        <end position="384"/>
    </location>
</feature>
<dbReference type="Pfam" id="PF06725">
    <property type="entry name" value="3D"/>
    <property type="match status" value="1"/>
</dbReference>
<keyword evidence="7" id="KW-0732">Signal</keyword>
<proteinExistence type="predicted"/>
<evidence type="ECO:0000313" key="10">
    <source>
        <dbReference type="Proteomes" id="UP001196980"/>
    </source>
</evidence>
<feature type="chain" id="PRO_5046308085" description="peptidoglycan lytic exotransglycosylase" evidence="7">
    <location>
        <begin position="25"/>
        <end position="404"/>
    </location>
</feature>
<feature type="signal peptide" evidence="7">
    <location>
        <begin position="1"/>
        <end position="24"/>
    </location>
</feature>
<dbReference type="EC" id="4.2.2.n1" evidence="2"/>
<dbReference type="InterPro" id="IPR005300">
    <property type="entry name" value="MltA_B"/>
</dbReference>
<evidence type="ECO:0000256" key="5">
    <source>
        <dbReference type="ARBA" id="ARBA00030918"/>
    </source>
</evidence>
<dbReference type="CDD" id="cd14668">
    <property type="entry name" value="mlta_B"/>
    <property type="match status" value="1"/>
</dbReference>
<sequence>MRRIILVVALYVALLLSTTIQGCASVEAGLPVKRLEPSQYPTFTDDYNLTGLREAINRNLVYLNRLDDTKSFTYGPDVYTVKHLKESLNDFLDALKRSNGDLAALNKHIRQHYAVYAYRGNNNPDGIIVTGYFVPTLKGSLHSSDTFRYPLYRPPQELNKVVPFLTRQEIDAGALSGRGLELLYVDDRVDLFFLHIQGSGVIELDTGDVLYVGYAGTNGHDYRSIGKLLMEENRMDNRSVSMQGIKAYLREHPEEIDRVMAHNPSYVFFTTTQEIGIGACNVPLVSGRAIATDLSIYPQGALSYISTKKAVLDNNDRITGYTPLTRFVVNQDTGKAIVGPKRVDFFWGRGKHAEIQAGTMRQSGNLYFLVKKQPQKEHKKDNKKSTTQKHHAKSTTSHVKQNGK</sequence>
<keyword evidence="4" id="KW-0961">Cell wall biogenesis/degradation</keyword>
<dbReference type="PROSITE" id="PS51257">
    <property type="entry name" value="PROKAR_LIPOPROTEIN"/>
    <property type="match status" value="1"/>
</dbReference>
<dbReference type="PANTHER" id="PTHR30124">
    <property type="entry name" value="MEMBRANE-BOUND LYTIC MUREIN TRANSGLYCOSYLASE A"/>
    <property type="match status" value="1"/>
</dbReference>
<evidence type="ECO:0000256" key="1">
    <source>
        <dbReference type="ARBA" id="ARBA00001420"/>
    </source>
</evidence>
<name>A0ABS6RVU2_9BACT</name>
<evidence type="ECO:0000256" key="3">
    <source>
        <dbReference type="ARBA" id="ARBA00023239"/>
    </source>
</evidence>
<dbReference type="PIRSF" id="PIRSF019422">
    <property type="entry name" value="MltA"/>
    <property type="match status" value="1"/>
</dbReference>
<dbReference type="InterPro" id="IPR026044">
    <property type="entry name" value="MltA"/>
</dbReference>
<dbReference type="Gene3D" id="2.40.40.10">
    <property type="entry name" value="RlpA-like domain"/>
    <property type="match status" value="1"/>
</dbReference>
<evidence type="ECO:0000256" key="6">
    <source>
        <dbReference type="SAM" id="MobiDB-lite"/>
    </source>
</evidence>
<gene>
    <name evidence="9" type="ORF">HWQ67_02205</name>
</gene>